<evidence type="ECO:0000256" key="3">
    <source>
        <dbReference type="ARBA" id="ARBA00022801"/>
    </source>
</evidence>
<evidence type="ECO:0000313" key="9">
    <source>
        <dbReference type="EMBL" id="MCF1716428.1"/>
    </source>
</evidence>
<dbReference type="NCBIfam" id="NF007621">
    <property type="entry name" value="PRK10276.1"/>
    <property type="match status" value="1"/>
</dbReference>
<feature type="domain" description="Peptidase S24/S26A/S26B/S26C" evidence="8">
    <location>
        <begin position="27"/>
        <end position="137"/>
    </location>
</feature>
<dbReference type="InterPro" id="IPR039418">
    <property type="entry name" value="LexA-like"/>
</dbReference>
<comment type="similarity">
    <text evidence="1 7">Belongs to the peptidase S24 family.</text>
</comment>
<evidence type="ECO:0000256" key="7">
    <source>
        <dbReference type="RuleBase" id="RU003991"/>
    </source>
</evidence>
<dbReference type="Proteomes" id="UP001200145">
    <property type="component" value="Unassembled WGS sequence"/>
</dbReference>
<keyword evidence="10" id="KW-1185">Reference proteome</keyword>
<evidence type="ECO:0000256" key="5">
    <source>
        <dbReference type="ARBA" id="ARBA00023204"/>
    </source>
</evidence>
<evidence type="ECO:0000256" key="4">
    <source>
        <dbReference type="ARBA" id="ARBA00022813"/>
    </source>
</evidence>
<evidence type="ECO:0000256" key="1">
    <source>
        <dbReference type="ARBA" id="ARBA00007484"/>
    </source>
</evidence>
<evidence type="ECO:0000259" key="8">
    <source>
        <dbReference type="Pfam" id="PF00717"/>
    </source>
</evidence>
<keyword evidence="3 7" id="KW-0378">Hydrolase</keyword>
<name>A0ABS9BL47_9BACT</name>
<dbReference type="CDD" id="cd06529">
    <property type="entry name" value="S24_LexA-like"/>
    <property type="match status" value="1"/>
</dbReference>
<reference evidence="9 10" key="1">
    <citation type="submission" date="2022-01" db="EMBL/GenBank/DDBJ databases">
        <title>Flavihumibacter sp. nov., isolated from sediment of a river.</title>
        <authorList>
            <person name="Liu H."/>
        </authorList>
    </citation>
    <scope>NUCLEOTIDE SEQUENCE [LARGE SCALE GENOMIC DNA]</scope>
    <source>
        <strain evidence="9 10">RY-1</strain>
    </source>
</reference>
<evidence type="ECO:0000313" key="10">
    <source>
        <dbReference type="Proteomes" id="UP001200145"/>
    </source>
</evidence>
<keyword evidence="6" id="KW-0742">SOS response</keyword>
<keyword evidence="9" id="KW-0548">Nucleotidyltransferase</keyword>
<dbReference type="InterPro" id="IPR036286">
    <property type="entry name" value="LexA/Signal_pep-like_sf"/>
</dbReference>
<dbReference type="PANTHER" id="PTHR33516:SF2">
    <property type="entry name" value="LEXA REPRESSOR-RELATED"/>
    <property type="match status" value="1"/>
</dbReference>
<dbReference type="InterPro" id="IPR015927">
    <property type="entry name" value="Peptidase_S24_S26A/B/C"/>
</dbReference>
<keyword evidence="5" id="KW-0234">DNA repair</keyword>
<dbReference type="Pfam" id="PF00717">
    <property type="entry name" value="Peptidase_S24"/>
    <property type="match status" value="1"/>
</dbReference>
<gene>
    <name evidence="9" type="primary">umuD</name>
    <name evidence="9" type="ORF">L0U88_17435</name>
</gene>
<dbReference type="GO" id="GO:0003887">
    <property type="term" value="F:DNA-directed DNA polymerase activity"/>
    <property type="evidence" value="ECO:0007669"/>
    <property type="project" value="UniProtKB-EC"/>
</dbReference>
<dbReference type="Gene3D" id="2.10.109.10">
    <property type="entry name" value="Umud Fragment, subunit A"/>
    <property type="match status" value="1"/>
</dbReference>
<keyword evidence="2" id="KW-0227">DNA damage</keyword>
<sequence length="144" mass="16102">MELDNAYAAAYTGTKSFEQQDVRNANATGFGAAADDYATRALDLNDFLIRNKPATFFLRIRGESMEGAGIHQGDLVIVDRSITPRNGHIVIANLNGEMLIRRYEKQFNKMRLIPETNRLAPIDIDPACESFSIWGVVTHTIHSF</sequence>
<protein>
    <submittedName>
        <fullName evidence="9">Translesion error-prone DNA polymerase V autoproteolytic subunit</fullName>
        <ecNumber evidence="9">2.7.7.7</ecNumber>
    </submittedName>
</protein>
<organism evidence="9 10">
    <name type="scientific">Flavihumibacter fluminis</name>
    <dbReference type="NCBI Taxonomy" id="2909236"/>
    <lineage>
        <taxon>Bacteria</taxon>
        <taxon>Pseudomonadati</taxon>
        <taxon>Bacteroidota</taxon>
        <taxon>Chitinophagia</taxon>
        <taxon>Chitinophagales</taxon>
        <taxon>Chitinophagaceae</taxon>
        <taxon>Flavihumibacter</taxon>
    </lineage>
</organism>
<proteinExistence type="inferred from homology"/>
<dbReference type="SUPFAM" id="SSF51306">
    <property type="entry name" value="LexA/Signal peptidase"/>
    <property type="match status" value="1"/>
</dbReference>
<dbReference type="EMBL" id="JAKEVY010000004">
    <property type="protein sequence ID" value="MCF1716428.1"/>
    <property type="molecule type" value="Genomic_DNA"/>
</dbReference>
<dbReference type="InterPro" id="IPR050077">
    <property type="entry name" value="LexA_repressor"/>
</dbReference>
<dbReference type="PANTHER" id="PTHR33516">
    <property type="entry name" value="LEXA REPRESSOR"/>
    <property type="match status" value="1"/>
</dbReference>
<dbReference type="EC" id="2.7.7.7" evidence="9"/>
<evidence type="ECO:0000256" key="6">
    <source>
        <dbReference type="ARBA" id="ARBA00023236"/>
    </source>
</evidence>
<keyword evidence="9" id="KW-0808">Transferase</keyword>
<comment type="caution">
    <text evidence="9">The sequence shown here is derived from an EMBL/GenBank/DDBJ whole genome shotgun (WGS) entry which is preliminary data.</text>
</comment>
<dbReference type="InterPro" id="IPR006197">
    <property type="entry name" value="Peptidase_S24_LexA"/>
</dbReference>
<evidence type="ECO:0000256" key="2">
    <source>
        <dbReference type="ARBA" id="ARBA00022763"/>
    </source>
</evidence>
<keyword evidence="4 7" id="KW-0068">Autocatalytic cleavage</keyword>
<accession>A0ABS9BL47</accession>
<dbReference type="PRINTS" id="PR00726">
    <property type="entry name" value="LEXASERPTASE"/>
</dbReference>
<dbReference type="RefSeq" id="WP_234867618.1">
    <property type="nucleotide sequence ID" value="NZ_JAKEVY010000004.1"/>
</dbReference>